<dbReference type="GO" id="GO:0043022">
    <property type="term" value="F:ribosome binding"/>
    <property type="evidence" value="ECO:0007669"/>
    <property type="project" value="UniProtKB-ARBA"/>
</dbReference>
<keyword evidence="2 8" id="KW-0963">Cytoplasm</keyword>
<dbReference type="Pfam" id="PF01926">
    <property type="entry name" value="MMR_HSR1"/>
    <property type="match status" value="1"/>
</dbReference>
<evidence type="ECO:0000256" key="7">
    <source>
        <dbReference type="ARBA" id="ARBA00023134"/>
    </source>
</evidence>
<feature type="compositionally biased region" description="Basic and acidic residues" evidence="9">
    <location>
        <begin position="331"/>
        <end position="345"/>
    </location>
</feature>
<dbReference type="AlphaFoldDB" id="A0A225D581"/>
<dbReference type="PIRSF" id="PIRSF002401">
    <property type="entry name" value="GTP_bd_Obg/CgtA"/>
    <property type="match status" value="1"/>
</dbReference>
<evidence type="ECO:0000256" key="8">
    <source>
        <dbReference type="HAMAP-Rule" id="MF_01454"/>
    </source>
</evidence>
<comment type="subcellular location">
    <subcellularLocation>
        <location evidence="8">Cytoplasm</location>
    </subcellularLocation>
</comment>
<dbReference type="InterPro" id="IPR045086">
    <property type="entry name" value="OBG_GTPase"/>
</dbReference>
<sequence length="365" mass="39035">MFVDRVELFVKGGDGGRGMVSFRREKYVPRGGPDGGDGGDGGSVIVIADANADNLAPLLHKKHWRAKSGDPGGTSLCAGSDAGDLIILVPPGTTVRDRDRGNLLKDLVENGDTVVVGKGGKGGKGNKYYASATNRTPREFGPGEEGEERWITLELKVIADAGLVGFPNAGKSTLLSRLSRATPEIADYPFTTKTPNLGIVSLGGDAVFVLADLPGLIEGASQGVGLGHEFLRHVERTRVIIHLVEPFPMDESDPIANYHAIRKELSLYNIPMTEKPEVVCVSKAELTGSDEVRARLETDLCHEVFLVSSVTGQGLAQVVGKAAQLIAEMKEQERKAKEKTKRVEFPTESAVRTGPMPETESETLP</sequence>
<feature type="binding site" evidence="8">
    <location>
        <position position="172"/>
    </location>
    <ligand>
        <name>Mg(2+)</name>
        <dbReference type="ChEBI" id="CHEBI:18420"/>
    </ligand>
</feature>
<reference evidence="13" key="1">
    <citation type="submission" date="2017-06" db="EMBL/GenBank/DDBJ databases">
        <title>Genome analysis of Fimbriiglobus ruber SP5, the first member of the order Planctomycetales with confirmed chitinolytic capability.</title>
        <authorList>
            <person name="Ravin N.V."/>
            <person name="Rakitin A.L."/>
            <person name="Ivanova A.A."/>
            <person name="Beletsky A.V."/>
            <person name="Kulichevskaya I.S."/>
            <person name="Mardanov A.V."/>
            <person name="Dedysh S.N."/>
        </authorList>
    </citation>
    <scope>NUCLEOTIDE SEQUENCE [LARGE SCALE GENOMIC DNA]</scope>
    <source>
        <strain evidence="13">SP5</strain>
    </source>
</reference>
<feature type="binding site" evidence="8">
    <location>
        <begin position="212"/>
        <end position="215"/>
    </location>
    <ligand>
        <name>GTP</name>
        <dbReference type="ChEBI" id="CHEBI:37565"/>
    </ligand>
</feature>
<feature type="domain" description="OBG-type G" evidence="10">
    <location>
        <begin position="159"/>
        <end position="327"/>
    </location>
</feature>
<dbReference type="NCBIfam" id="NF008956">
    <property type="entry name" value="PRK12299.1"/>
    <property type="match status" value="1"/>
</dbReference>
<accession>A0A225D581</accession>
<dbReference type="GO" id="GO:0005525">
    <property type="term" value="F:GTP binding"/>
    <property type="evidence" value="ECO:0007669"/>
    <property type="project" value="UniProtKB-UniRule"/>
</dbReference>
<keyword evidence="7 8" id="KW-0342">GTP-binding</keyword>
<gene>
    <name evidence="8" type="primary">obg</name>
    <name evidence="12" type="ORF">FRUB_09205</name>
</gene>
<dbReference type="SUPFAM" id="SSF52540">
    <property type="entry name" value="P-loop containing nucleoside triphosphate hydrolases"/>
    <property type="match status" value="1"/>
</dbReference>
<dbReference type="GO" id="GO:0042254">
    <property type="term" value="P:ribosome biogenesis"/>
    <property type="evidence" value="ECO:0007669"/>
    <property type="project" value="UniProtKB-UniRule"/>
</dbReference>
<comment type="cofactor">
    <cofactor evidence="8">
        <name>Mg(2+)</name>
        <dbReference type="ChEBI" id="CHEBI:18420"/>
    </cofactor>
</comment>
<dbReference type="InterPro" id="IPR006169">
    <property type="entry name" value="GTP1_OBG_dom"/>
</dbReference>
<evidence type="ECO:0000256" key="6">
    <source>
        <dbReference type="ARBA" id="ARBA00022842"/>
    </source>
</evidence>
<feature type="binding site" evidence="8">
    <location>
        <begin position="165"/>
        <end position="172"/>
    </location>
    <ligand>
        <name>GTP</name>
        <dbReference type="ChEBI" id="CHEBI:37565"/>
    </ligand>
</feature>
<dbReference type="CDD" id="cd01898">
    <property type="entry name" value="Obg"/>
    <property type="match status" value="1"/>
</dbReference>
<dbReference type="InterPro" id="IPR027417">
    <property type="entry name" value="P-loop_NTPase"/>
</dbReference>
<dbReference type="OrthoDB" id="9807318at2"/>
<dbReference type="NCBIfam" id="TIGR02729">
    <property type="entry name" value="Obg_CgtA"/>
    <property type="match status" value="1"/>
</dbReference>
<evidence type="ECO:0000256" key="3">
    <source>
        <dbReference type="ARBA" id="ARBA00022723"/>
    </source>
</evidence>
<evidence type="ECO:0000256" key="9">
    <source>
        <dbReference type="SAM" id="MobiDB-lite"/>
    </source>
</evidence>
<evidence type="ECO:0000259" key="11">
    <source>
        <dbReference type="PROSITE" id="PS51883"/>
    </source>
</evidence>
<dbReference type="PROSITE" id="PS51710">
    <property type="entry name" value="G_OBG"/>
    <property type="match status" value="1"/>
</dbReference>
<evidence type="ECO:0000256" key="1">
    <source>
        <dbReference type="ARBA" id="ARBA00007699"/>
    </source>
</evidence>
<dbReference type="Pfam" id="PF01018">
    <property type="entry name" value="GTP1_OBG"/>
    <property type="match status" value="1"/>
</dbReference>
<keyword evidence="4 8" id="KW-0547">Nucleotide-binding</keyword>
<dbReference type="Proteomes" id="UP000214646">
    <property type="component" value="Unassembled WGS sequence"/>
</dbReference>
<comment type="caution">
    <text evidence="12">The sequence shown here is derived from an EMBL/GenBank/DDBJ whole genome shotgun (WGS) entry which is preliminary data.</text>
</comment>
<dbReference type="GO" id="GO:0000287">
    <property type="term" value="F:magnesium ion binding"/>
    <property type="evidence" value="ECO:0007669"/>
    <property type="project" value="InterPro"/>
</dbReference>
<dbReference type="InterPro" id="IPR036726">
    <property type="entry name" value="GTP1_OBG_dom_sf"/>
</dbReference>
<dbReference type="GO" id="GO:0005737">
    <property type="term" value="C:cytoplasm"/>
    <property type="evidence" value="ECO:0007669"/>
    <property type="project" value="UniProtKB-SubCell"/>
</dbReference>
<dbReference type="Gene3D" id="2.70.210.12">
    <property type="entry name" value="GTP1/OBG domain"/>
    <property type="match status" value="1"/>
</dbReference>
<keyword evidence="5 8" id="KW-0378">Hydrolase</keyword>
<dbReference type="GO" id="GO:0003924">
    <property type="term" value="F:GTPase activity"/>
    <property type="evidence" value="ECO:0007669"/>
    <property type="project" value="UniProtKB-UniRule"/>
</dbReference>
<dbReference type="InterPro" id="IPR031167">
    <property type="entry name" value="G_OBG"/>
</dbReference>
<keyword evidence="13" id="KW-1185">Reference proteome</keyword>
<comment type="subunit">
    <text evidence="8">Monomer.</text>
</comment>
<feature type="region of interest" description="Disordered" evidence="9">
    <location>
        <begin position="331"/>
        <end position="365"/>
    </location>
</feature>
<dbReference type="EC" id="3.6.5.-" evidence="8"/>
<dbReference type="NCBIfam" id="NF008955">
    <property type="entry name" value="PRK12297.1"/>
    <property type="match status" value="1"/>
</dbReference>
<dbReference type="InterPro" id="IPR006074">
    <property type="entry name" value="GTP1-OBG_CS"/>
</dbReference>
<feature type="binding site" evidence="8">
    <location>
        <position position="192"/>
    </location>
    <ligand>
        <name>Mg(2+)</name>
        <dbReference type="ChEBI" id="CHEBI:18420"/>
    </ligand>
</feature>
<feature type="binding site" evidence="8">
    <location>
        <begin position="308"/>
        <end position="310"/>
    </location>
    <ligand>
        <name>GTP</name>
        <dbReference type="ChEBI" id="CHEBI:37565"/>
    </ligand>
</feature>
<feature type="binding site" evidence="8">
    <location>
        <begin position="190"/>
        <end position="194"/>
    </location>
    <ligand>
        <name>GTP</name>
        <dbReference type="ChEBI" id="CHEBI:37565"/>
    </ligand>
</feature>
<evidence type="ECO:0000259" key="10">
    <source>
        <dbReference type="PROSITE" id="PS51710"/>
    </source>
</evidence>
<keyword evidence="3 8" id="KW-0479">Metal-binding</keyword>
<proteinExistence type="inferred from homology"/>
<feature type="domain" description="Obg" evidence="11">
    <location>
        <begin position="1"/>
        <end position="158"/>
    </location>
</feature>
<dbReference type="PRINTS" id="PR00326">
    <property type="entry name" value="GTP1OBG"/>
</dbReference>
<dbReference type="Gene3D" id="3.40.50.300">
    <property type="entry name" value="P-loop containing nucleotide triphosphate hydrolases"/>
    <property type="match status" value="1"/>
</dbReference>
<evidence type="ECO:0000256" key="5">
    <source>
        <dbReference type="ARBA" id="ARBA00022801"/>
    </source>
</evidence>
<dbReference type="EMBL" id="NIDE01000017">
    <property type="protein sequence ID" value="OWK36642.1"/>
    <property type="molecule type" value="Genomic_DNA"/>
</dbReference>
<dbReference type="InterPro" id="IPR014100">
    <property type="entry name" value="GTP-bd_Obg/CgtA"/>
</dbReference>
<dbReference type="PROSITE" id="PS00905">
    <property type="entry name" value="GTP1_OBG"/>
    <property type="match status" value="1"/>
</dbReference>
<feature type="binding site" evidence="8">
    <location>
        <begin position="282"/>
        <end position="285"/>
    </location>
    <ligand>
        <name>GTP</name>
        <dbReference type="ChEBI" id="CHEBI:37565"/>
    </ligand>
</feature>
<keyword evidence="6 8" id="KW-0460">Magnesium</keyword>
<comment type="function">
    <text evidence="8">An essential GTPase which binds GTP, GDP and possibly (p)ppGpp with moderate affinity, with high nucleotide exchange rates and a fairly low GTP hydrolysis rate. Plays a role in control of the cell cycle, stress response, ribosome biogenesis and in those bacteria that undergo differentiation, in morphogenesis control.</text>
</comment>
<organism evidence="12 13">
    <name type="scientific">Fimbriiglobus ruber</name>
    <dbReference type="NCBI Taxonomy" id="1908690"/>
    <lineage>
        <taxon>Bacteria</taxon>
        <taxon>Pseudomonadati</taxon>
        <taxon>Planctomycetota</taxon>
        <taxon>Planctomycetia</taxon>
        <taxon>Gemmatales</taxon>
        <taxon>Gemmataceae</taxon>
        <taxon>Fimbriiglobus</taxon>
    </lineage>
</organism>
<dbReference type="SUPFAM" id="SSF82051">
    <property type="entry name" value="Obg GTP-binding protein N-terminal domain"/>
    <property type="match status" value="1"/>
</dbReference>
<comment type="similarity">
    <text evidence="1 8">Belongs to the TRAFAC class OBG-HflX-like GTPase superfamily. OBG GTPase family.</text>
</comment>
<protein>
    <recommendedName>
        <fullName evidence="8">GTPase Obg</fullName>
        <ecNumber evidence="8">3.6.5.-</ecNumber>
    </recommendedName>
    <alternativeName>
        <fullName evidence="8">GTP-binding protein Obg</fullName>
    </alternativeName>
</protein>
<dbReference type="InterPro" id="IPR006073">
    <property type="entry name" value="GTP-bd"/>
</dbReference>
<evidence type="ECO:0000313" key="12">
    <source>
        <dbReference type="EMBL" id="OWK36642.1"/>
    </source>
</evidence>
<evidence type="ECO:0000256" key="2">
    <source>
        <dbReference type="ARBA" id="ARBA00022490"/>
    </source>
</evidence>
<evidence type="ECO:0000313" key="13">
    <source>
        <dbReference type="Proteomes" id="UP000214646"/>
    </source>
</evidence>
<dbReference type="HAMAP" id="MF_01454">
    <property type="entry name" value="GTPase_Obg"/>
    <property type="match status" value="1"/>
</dbReference>
<dbReference type="PROSITE" id="PS51883">
    <property type="entry name" value="OBG"/>
    <property type="match status" value="1"/>
</dbReference>
<dbReference type="FunFam" id="2.70.210.12:FF:000001">
    <property type="entry name" value="GTPase Obg"/>
    <property type="match status" value="1"/>
</dbReference>
<evidence type="ECO:0000256" key="4">
    <source>
        <dbReference type="ARBA" id="ARBA00022741"/>
    </source>
</evidence>
<dbReference type="PANTHER" id="PTHR11702:SF31">
    <property type="entry name" value="MITOCHONDRIAL RIBOSOME-ASSOCIATED GTPASE 2"/>
    <property type="match status" value="1"/>
</dbReference>
<dbReference type="PANTHER" id="PTHR11702">
    <property type="entry name" value="DEVELOPMENTALLY REGULATED GTP-BINDING PROTEIN-RELATED"/>
    <property type="match status" value="1"/>
</dbReference>
<dbReference type="RefSeq" id="WP_088259623.1">
    <property type="nucleotide sequence ID" value="NZ_NIDE01000017.1"/>
</dbReference>
<name>A0A225D581_9BACT</name>